<dbReference type="GO" id="GO:0031177">
    <property type="term" value="F:phosphopantetheine binding"/>
    <property type="evidence" value="ECO:0007669"/>
    <property type="project" value="InterPro"/>
</dbReference>
<feature type="compositionally biased region" description="Low complexity" evidence="4">
    <location>
        <begin position="3292"/>
        <end position="3301"/>
    </location>
</feature>
<dbReference type="InterPro" id="IPR000873">
    <property type="entry name" value="AMP-dep_synth/lig_dom"/>
</dbReference>
<dbReference type="InterPro" id="IPR045851">
    <property type="entry name" value="AMP-bd_C_sf"/>
</dbReference>
<sequence>MENSAIETLLAELDGQGIFVYLQDGRLKLRSRNSDIPAEKLALIRAHKPELIAYMQRHHQKVGRLSRAQQRIWFLDKYEEQLSAYNMAGLLKLSQSFSVMQVELAINKVLQHFDVLRSQFRQEGQEVKQVVDQQATLHVNEVLATAEVDFDTAAALVQDQLQHRFDLAADLLVQASLITHQGRGAWLYLCMHHIVADGWSIKLFTQALLDELADSEYQAPALQYLDFVHWESQYQQTAEYQSHLAYWQSSLADFAVFELPTSTPRSVYKRYQGAQLNLLLDQDKTQQFRAHCQALGITPFSGYLGIFYGLLYRYSQTEDITVGVPVLNREHQDFESVVGCFINTLPMRLQVSGELSLDELCKQTQALSVESLAHQAVAVEDIIDAMALTKSTSHSALFQILFNYNGVSTQSLSNGTLSGVLQALDNRTAKYDLTLNINDAEHGTELCFDYANTLFDKRFVAQFAHDYQFIVEGLLKNRGNVPLCQVKLLCADNLPSFATQPAVEADKPITVIEAIYRIAQNAPKSTALVQANTNTLQAATVLSYHDLCSQVDILACHLQSFGGTKKAPITLLVNKSVDSVIWMLSAMRAGITYLPIDIATPTARIVEIMQQANSDWIMGPDSLLEAAAELEAQGVSVLTPSKLSNALSDTMVAAFPNASEVAYIMFTSGSTGKPKGAELSHEALAHYVDGVSEYVELNSDTCAGVVTGLATDLGLTGVFPVLAAGGSIVLNDTQEPAALVDSLVKEGVNFVKLTPSFAKELWPWLVSANGLSIAQWVLGGESLSTQLVTDLYTLPSTVRVLNHYGPTEACIGVCAFAVPREFNGHSVPIGQPFSHVSYAILDKTLQPVPSGTPGELCIGGPSVARGYVNDEAQTTKSFVSIIDRHGQSRRYYRTGDCVKCNFDNQLEFLNRLDNQPKINGFRVDLSDIESKLSSLPEVNSAAVISREVVGVETLLGYFVTSDRAQDSAQCEQRIRLQLKQLLPTHLIPTYIIGVNSLPKLANGKVDRKHLQQLTLSPNGASQRAKTPIQRQLVALFESVTGGTGIGIEQSFFSVGGHSLLAMRLLNEITETFSVTLSLKDIFANPSVAELAECITAQGANTAQIELRNVAEKSHYPLSFAQQRIWFVDHIQGHSQQYNLQGVYTLNGPLDLKGLEQAFIRVIGTQQILTYNYHQDASGNVYQAHNPALTFELDFEDLSAMPSLTQSHQVAEMVRQDAELSFNLSADLLLRAKVKKLAEQEHVLLITMHHIVSDGWSIGLLAKAIGEAYRGLRTGTEANVGKVLQHTYMDYIDWQTRVAQSEKWQASLAFWQQELHDLPLEHALPTDRDRPNQVIQGGGLRCIELPKALRQSLKAFSQESGFTLFQVLKTVFSLWLSRAQQRREVVISTPVSGRSMQAFEPLIGNFINTLILRDKHTDDIDFLTALSNSQKQLATVQLHQDIPFDTLVDELQVARSLALHPLSQIVFRANNEVNETLDLEGLEVTLHAQNQRNAKVDLEVSVIDDECHCVIEWLYDTALWDEQSIAAFSEQYLLVLQQCLADPEVQLSQLQLWSLQAQQLFITKSQSIEFTQSEPSSWASQFSDTAARYPQHCALCFGDTQFTYQALDKISNQLAHCLLEMAFPAQSRIALLLEAGPLIPIAMLGIAKANHVYIPLHTETPTSALAHIVEDAEVMLTLAMSDDADKLIESGTDFLLLDDVLEADSLLSAYPHHLPNDDDLAVCELPVGQRLSYIIYTSGSTGAPKGVPISHGNLQGYLLHAQRDYLGAQPQLTGAVMSTPVAFDATVTAIVPTLLSGATLTIAHQGAELIPELIQLLWHEEARLFKLTPAHLRAILGLSSDTSVCLTPHTVVVGGEALESELIASLREKLPNCRWINEYGPTETTVGVSVFEIPPEMSTAQLQTTKDVPIGLPIEGVNMLVVDEFDQPVVRNMPGELLITGKAVSSGYINQPELTAQKFGVRAVSQAQMQTCYRSGDVVKWHVDNNGWPEYLRFLGRVDEQVKLRGYRIDLEAVLHCIRAIPEVDDCALTLDDAQQSMTAHIVYKSGYALSERQVRQLIAKDLPPYMLPAAYCPVEAIPLTRNGKVDKQALIEALHGNSIHSIGSHSPLPETLTEMEQYLLNLYGEVLLTGQIGLDDSFFELGGHSLLAIRLVSQIRQEKHIDITLPQLFKTPSISALAAALPEFDKLTKEQAIPVVARTHTLPLSFAQQRLWLIDQLQTGSTQYHMPASFTFTGEFDLSAFSAALASVIDRHEVLRSIILPGASGEAPEQLPREQVETPLVYEDISALPPSEQLKRESQLVSQVCDKPFDLSQDVMLRVTVIKRAEQKYWVHFNMHHIASDGWSMAILVRELIAFYRHHSDEQNFPLPCHLASPLTIQYADFAHWQRQEPFAKTQAAALEYWQQALSDCPVLHQLPQDYARPKVQLLSGLRHNMALDAATTAAIRAHCQAQGVTLFMWLHSVFTLLVMRLSGANDVAIGSPVAGREQQALNDLIGFFVNTLVIRGRADKSLTFNAWLAQQKGVILGAFKHQTLPFEQLVEALMPERSLSHQPLFQILFALQNNEPADFALPHLHIEMEPAKAPNMKFDLEVNAIERGDGIEFEWNFSSALFSTQTIAGFAQAFAELVSSAIHNPEMQINQLPILSEAQQREMAHVGSMANRQEHAPLCLHDRFENIAYLQKDKQAVSDNEGGSLSYGELWHRSGELASHLLTEGVRAGQRVAVCLSPSVDIAVSLLAILRAGCAYVPIDPKLPAQRIQFILQDSQAAGLITLTRLKRTLANLSDSIEQTPIILFCIDEITPDLNNKRELPKSHVTDMAYLIYTSGTTGRPKGVQITHQNLYHYLSYVVRDYTNCDLVSSVVSTPLAFDATVTSLWGGLLAGIGVEFLDDNEQMLPQLAKHLFADRAKLFKVTPAHLQGVYEIAKRMSLQRTFNAKHQVVIGGEALTCEVLSNLSKFLPATQWINEYGPTETTVGTCVYHCDSDTLSALSDAQVKQVPIGIPLPYSQCVVLDTEQQLVPQGVVGELYICGEGVTPGYTSSAPQQQEKLVHLSFQAQEEGVRFYRTGDKARWLVDPASNRLQLNFEGRTDEQVKLRGYRIELHEIEHYLKQLNEVDDACVLLNEKQDNLEGFVVSTCFKLEGVCAKLLGEAELAHIQAQLATQLPAYMLPHRMIQVATLPLTVNGKIDTQKLRTMAQNIGPSHEAVAPQSELEQSLLTIFMQVLEVPQCGVTDSFFAMGGHSLLAVQCVGLIQEQLGIAMPMRILFERPSVSSLAKWVRIQASLDSPVQAVGASDSSNDSSNDSSEEMFL</sequence>
<evidence type="ECO:0000259" key="5">
    <source>
        <dbReference type="PROSITE" id="PS50075"/>
    </source>
</evidence>
<dbReference type="GO" id="GO:0003824">
    <property type="term" value="F:catalytic activity"/>
    <property type="evidence" value="ECO:0007669"/>
    <property type="project" value="InterPro"/>
</dbReference>
<dbReference type="InterPro" id="IPR041464">
    <property type="entry name" value="TubC_N"/>
</dbReference>
<dbReference type="InterPro" id="IPR044894">
    <property type="entry name" value="TubC_N_sf"/>
</dbReference>
<reference evidence="7" key="1">
    <citation type="submission" date="2016-07" db="EMBL/GenBank/DDBJ databases">
        <authorList>
            <person name="Florea S."/>
            <person name="Webb J.S."/>
            <person name="Jaromczyk J."/>
            <person name="Schardl C.L."/>
        </authorList>
    </citation>
    <scope>NUCLEOTIDE SEQUENCE [LARGE SCALE GENOMIC DNA]</scope>
    <source>
        <strain evidence="7">IPB1</strain>
    </source>
</reference>
<dbReference type="Pfam" id="PF00668">
    <property type="entry name" value="Condensation"/>
    <property type="match status" value="3"/>
</dbReference>
<evidence type="ECO:0000256" key="3">
    <source>
        <dbReference type="ARBA" id="ARBA00022553"/>
    </source>
</evidence>
<evidence type="ECO:0000256" key="1">
    <source>
        <dbReference type="ARBA" id="ARBA00001957"/>
    </source>
</evidence>
<dbReference type="PROSITE" id="PS00012">
    <property type="entry name" value="PHOSPHOPANTETHEINE"/>
    <property type="match status" value="2"/>
</dbReference>
<keyword evidence="3" id="KW-0597">Phosphoprotein</keyword>
<dbReference type="GO" id="GO:0044550">
    <property type="term" value="P:secondary metabolite biosynthetic process"/>
    <property type="evidence" value="ECO:0007669"/>
    <property type="project" value="TreeGrafter"/>
</dbReference>
<dbReference type="InterPro" id="IPR001242">
    <property type="entry name" value="Condensation_dom"/>
</dbReference>
<dbReference type="EMBL" id="MAUJ01000008">
    <property type="protein sequence ID" value="OCQ19650.1"/>
    <property type="molecule type" value="Genomic_DNA"/>
</dbReference>
<comment type="caution">
    <text evidence="6">The sequence shown here is derived from an EMBL/GenBank/DDBJ whole genome shotgun (WGS) entry which is preliminary data.</text>
</comment>
<dbReference type="InterPro" id="IPR023213">
    <property type="entry name" value="CAT-like_dom_sf"/>
</dbReference>
<feature type="domain" description="Carrier" evidence="5">
    <location>
        <begin position="3205"/>
        <end position="3280"/>
    </location>
</feature>
<dbReference type="SUPFAM" id="SSF52777">
    <property type="entry name" value="CoA-dependent acyltransferases"/>
    <property type="match status" value="6"/>
</dbReference>
<dbReference type="OrthoDB" id="9757559at2"/>
<dbReference type="PROSITE" id="PS00455">
    <property type="entry name" value="AMP_BINDING"/>
    <property type="match status" value="3"/>
</dbReference>
<dbReference type="NCBIfam" id="NF003417">
    <property type="entry name" value="PRK04813.1"/>
    <property type="match status" value="3"/>
</dbReference>
<dbReference type="Gene3D" id="3.30.300.30">
    <property type="match status" value="3"/>
</dbReference>
<feature type="region of interest" description="Disordered" evidence="4">
    <location>
        <begin position="3288"/>
        <end position="3308"/>
    </location>
</feature>
<dbReference type="PROSITE" id="PS50075">
    <property type="entry name" value="CARRIER"/>
    <property type="match status" value="3"/>
</dbReference>
<name>A0A1C0TLU5_9GAMM</name>
<feature type="domain" description="Carrier" evidence="5">
    <location>
        <begin position="2110"/>
        <end position="2185"/>
    </location>
</feature>
<dbReference type="CDD" id="cd05930">
    <property type="entry name" value="A_NRPS"/>
    <property type="match status" value="3"/>
</dbReference>
<dbReference type="Pfam" id="PF00550">
    <property type="entry name" value="PP-binding"/>
    <property type="match status" value="3"/>
</dbReference>
<dbReference type="Pfam" id="PF00501">
    <property type="entry name" value="AMP-binding"/>
    <property type="match status" value="3"/>
</dbReference>
<dbReference type="Gene3D" id="2.30.38.10">
    <property type="entry name" value="Luciferase, Domain 3"/>
    <property type="match status" value="1"/>
</dbReference>
<dbReference type="Gene3D" id="1.10.10.1830">
    <property type="entry name" value="Non-ribosomal peptide synthase, adenylation domain"/>
    <property type="match status" value="1"/>
</dbReference>
<dbReference type="RefSeq" id="WP_065792205.1">
    <property type="nucleotide sequence ID" value="NZ_MAUJ01000008.1"/>
</dbReference>
<dbReference type="Proteomes" id="UP000093366">
    <property type="component" value="Unassembled WGS sequence"/>
</dbReference>
<dbReference type="GO" id="GO:0043041">
    <property type="term" value="P:amino acid activation for nonribosomal peptide biosynthetic process"/>
    <property type="evidence" value="ECO:0007669"/>
    <property type="project" value="TreeGrafter"/>
</dbReference>
<dbReference type="InterPro" id="IPR020845">
    <property type="entry name" value="AMP-binding_CS"/>
</dbReference>
<dbReference type="PANTHER" id="PTHR45527">
    <property type="entry name" value="NONRIBOSOMAL PEPTIDE SYNTHETASE"/>
    <property type="match status" value="1"/>
</dbReference>
<dbReference type="NCBIfam" id="TIGR01733">
    <property type="entry name" value="AA-adenyl-dom"/>
    <property type="match status" value="2"/>
</dbReference>
<dbReference type="InterPro" id="IPR020806">
    <property type="entry name" value="PKS_PP-bd"/>
</dbReference>
<dbReference type="SUPFAM" id="SSF47336">
    <property type="entry name" value="ACP-like"/>
    <property type="match status" value="3"/>
</dbReference>
<dbReference type="InterPro" id="IPR006162">
    <property type="entry name" value="Ppantetheine_attach_site"/>
</dbReference>
<protein>
    <recommendedName>
        <fullName evidence="5">Carrier domain-containing protein</fullName>
    </recommendedName>
</protein>
<evidence type="ECO:0000256" key="4">
    <source>
        <dbReference type="SAM" id="MobiDB-lite"/>
    </source>
</evidence>
<organism evidence="6 7">
    <name type="scientific">Pseudoalteromonas luteoviolacea</name>
    <dbReference type="NCBI Taxonomy" id="43657"/>
    <lineage>
        <taxon>Bacteria</taxon>
        <taxon>Pseudomonadati</taxon>
        <taxon>Pseudomonadota</taxon>
        <taxon>Gammaproteobacteria</taxon>
        <taxon>Alteromonadales</taxon>
        <taxon>Pseudoalteromonadaceae</taxon>
        <taxon>Pseudoalteromonas</taxon>
    </lineage>
</organism>
<dbReference type="InterPro" id="IPR009081">
    <property type="entry name" value="PP-bd_ACP"/>
</dbReference>
<comment type="cofactor">
    <cofactor evidence="1">
        <name>pantetheine 4'-phosphate</name>
        <dbReference type="ChEBI" id="CHEBI:47942"/>
    </cofactor>
</comment>
<dbReference type="Gene3D" id="3.40.50.980">
    <property type="match status" value="2"/>
</dbReference>
<evidence type="ECO:0000313" key="6">
    <source>
        <dbReference type="EMBL" id="OCQ19650.1"/>
    </source>
</evidence>
<dbReference type="Gene3D" id="1.10.1200.10">
    <property type="entry name" value="ACP-like"/>
    <property type="match status" value="3"/>
</dbReference>
<proteinExistence type="predicted"/>
<dbReference type="SMART" id="SM00823">
    <property type="entry name" value="PKS_PP"/>
    <property type="match status" value="3"/>
</dbReference>
<dbReference type="Gene3D" id="3.30.559.10">
    <property type="entry name" value="Chloramphenicol acetyltransferase-like domain"/>
    <property type="match status" value="3"/>
</dbReference>
<dbReference type="Pfam" id="PF13193">
    <property type="entry name" value="AMP-binding_C"/>
    <property type="match status" value="2"/>
</dbReference>
<dbReference type="FunFam" id="3.40.50.980:FF:000001">
    <property type="entry name" value="Non-ribosomal peptide synthetase"/>
    <property type="match status" value="1"/>
</dbReference>
<dbReference type="FunFam" id="1.10.1200.10:FF:000005">
    <property type="entry name" value="Nonribosomal peptide synthetase 1"/>
    <property type="match status" value="2"/>
</dbReference>
<evidence type="ECO:0000256" key="2">
    <source>
        <dbReference type="ARBA" id="ARBA00022450"/>
    </source>
</evidence>
<feature type="domain" description="Carrier" evidence="5">
    <location>
        <begin position="1023"/>
        <end position="1098"/>
    </location>
</feature>
<dbReference type="InterPro" id="IPR025110">
    <property type="entry name" value="AMP-bd_C"/>
</dbReference>
<keyword evidence="2" id="KW-0596">Phosphopantetheine</keyword>
<dbReference type="FunFam" id="3.30.300.30:FF:000015">
    <property type="entry name" value="Nonribosomal peptide synthase SidD"/>
    <property type="match status" value="1"/>
</dbReference>
<gene>
    <name evidence="6" type="ORF">A7985_19730</name>
</gene>
<dbReference type="Gene3D" id="3.30.559.30">
    <property type="entry name" value="Nonribosomal peptide synthetase, condensation domain"/>
    <property type="match status" value="3"/>
</dbReference>
<dbReference type="PANTHER" id="PTHR45527:SF1">
    <property type="entry name" value="FATTY ACID SYNTHASE"/>
    <property type="match status" value="1"/>
</dbReference>
<dbReference type="Gene3D" id="3.40.50.12780">
    <property type="entry name" value="N-terminal domain of ligase-like"/>
    <property type="match status" value="2"/>
</dbReference>
<evidence type="ECO:0000313" key="7">
    <source>
        <dbReference type="Proteomes" id="UP000093366"/>
    </source>
</evidence>
<accession>A0A1C0TLU5</accession>
<dbReference type="CDD" id="cd19531">
    <property type="entry name" value="LCL_NRPS-like"/>
    <property type="match status" value="3"/>
</dbReference>
<dbReference type="InterPro" id="IPR042099">
    <property type="entry name" value="ANL_N_sf"/>
</dbReference>
<dbReference type="InterPro" id="IPR036736">
    <property type="entry name" value="ACP-like_sf"/>
</dbReference>
<dbReference type="Pfam" id="PF18563">
    <property type="entry name" value="TubC_N"/>
    <property type="match status" value="1"/>
</dbReference>
<dbReference type="GO" id="GO:0005737">
    <property type="term" value="C:cytoplasm"/>
    <property type="evidence" value="ECO:0007669"/>
    <property type="project" value="TreeGrafter"/>
</dbReference>
<dbReference type="InterPro" id="IPR010071">
    <property type="entry name" value="AA_adenyl_dom"/>
</dbReference>
<dbReference type="SUPFAM" id="SSF56801">
    <property type="entry name" value="Acetyl-CoA synthetase-like"/>
    <property type="match status" value="3"/>
</dbReference>